<dbReference type="SUPFAM" id="SSF82199">
    <property type="entry name" value="SET domain"/>
    <property type="match status" value="1"/>
</dbReference>
<dbReference type="InterPro" id="IPR001214">
    <property type="entry name" value="SET_dom"/>
</dbReference>
<dbReference type="PANTHER" id="PTHR45747:SF4">
    <property type="entry name" value="HISTONE-LYSINE N-METHYLTRANSFERASE E(Z)"/>
    <property type="match status" value="1"/>
</dbReference>
<dbReference type="OMA" id="RACHQRK"/>
<dbReference type="GO" id="GO:0005634">
    <property type="term" value="C:nucleus"/>
    <property type="evidence" value="ECO:0007669"/>
    <property type="project" value="TreeGrafter"/>
</dbReference>
<evidence type="ECO:0000256" key="4">
    <source>
        <dbReference type="ARBA" id="ARBA00023015"/>
    </source>
</evidence>
<dbReference type="InterPro" id="IPR046341">
    <property type="entry name" value="SET_dom_sf"/>
</dbReference>
<evidence type="ECO:0000313" key="10">
    <source>
        <dbReference type="EMBL" id="CEG41223.1"/>
    </source>
</evidence>
<feature type="region of interest" description="Disordered" evidence="7">
    <location>
        <begin position="70"/>
        <end position="90"/>
    </location>
</feature>
<dbReference type="CDD" id="cd10519">
    <property type="entry name" value="SET_EZH"/>
    <property type="match status" value="1"/>
</dbReference>
<evidence type="ECO:0000259" key="9">
    <source>
        <dbReference type="PROSITE" id="PS51633"/>
    </source>
</evidence>
<evidence type="ECO:0000256" key="1">
    <source>
        <dbReference type="ARBA" id="ARBA00022603"/>
    </source>
</evidence>
<keyword evidence="3" id="KW-0949">S-adenosyl-L-methionine</keyword>
<feature type="domain" description="SET" evidence="8">
    <location>
        <begin position="1230"/>
        <end position="1346"/>
    </location>
</feature>
<dbReference type="OrthoDB" id="6141102at2759"/>
<dbReference type="GO" id="GO:0003682">
    <property type="term" value="F:chromatin binding"/>
    <property type="evidence" value="ECO:0007669"/>
    <property type="project" value="TreeGrafter"/>
</dbReference>
<evidence type="ECO:0000313" key="11">
    <source>
        <dbReference type="Proteomes" id="UP000054928"/>
    </source>
</evidence>
<keyword evidence="5" id="KW-0804">Transcription</keyword>
<dbReference type="InterPro" id="IPR033467">
    <property type="entry name" value="Tesmin/TSO1-like_CXC"/>
</dbReference>
<dbReference type="InterPro" id="IPR045318">
    <property type="entry name" value="EZH1/2-like"/>
</dbReference>
<name>A0A0P1AJ68_PLAHL</name>
<dbReference type="Proteomes" id="UP000054928">
    <property type="component" value="Unassembled WGS sequence"/>
</dbReference>
<dbReference type="RefSeq" id="XP_024577592.1">
    <property type="nucleotide sequence ID" value="XM_024726968.1"/>
</dbReference>
<evidence type="ECO:0000259" key="8">
    <source>
        <dbReference type="PROSITE" id="PS50280"/>
    </source>
</evidence>
<feature type="compositionally biased region" description="Acidic residues" evidence="7">
    <location>
        <begin position="70"/>
        <end position="80"/>
    </location>
</feature>
<evidence type="ECO:0000256" key="5">
    <source>
        <dbReference type="ARBA" id="ARBA00023163"/>
    </source>
</evidence>
<evidence type="ECO:0000256" key="6">
    <source>
        <dbReference type="ARBA" id="ARBA00048568"/>
    </source>
</evidence>
<keyword evidence="2" id="KW-0808">Transferase</keyword>
<evidence type="ECO:0000256" key="7">
    <source>
        <dbReference type="SAM" id="MobiDB-lite"/>
    </source>
</evidence>
<evidence type="ECO:0000256" key="2">
    <source>
        <dbReference type="ARBA" id="ARBA00022679"/>
    </source>
</evidence>
<dbReference type="Pfam" id="PF18264">
    <property type="entry name" value="preSET_CXC"/>
    <property type="match status" value="1"/>
</dbReference>
<proteinExistence type="predicted"/>
<sequence length="1379" mass="153889">MIAGKSMSSPTCSVITVDDSNDEDLAIVQNQNDTGILSHESESNCSNQAKKLCEELPAKVLNSDRLEIEGEPSDSAEDTINESAPHGKLNVKRNSAQHVKVTLDSGTDMTGNMNQLKFADSCGRMYADAMSFSELQAQQLEFERLQAKAQRGSTSLRQATIGIKRKAHVADSRSHSSQKSRLQNSILKKTVDRCPFDFDSCESSDSLSSSSSIPAMNGTDAGVTRRKNKVLLSNDLVVEERKLAPSRRKSHLRANEAAPPKRKNKDVMTLKQNPENTTSTLFKTAAMNLPLSSLDGSQGIDIIDGTGWSESELDDNEVVTATKYTLKTPSQCSENSLLERIDKPAESSAQSATGHAKFSKGKSSKRNKAKRAHSRLKLEYKKGIKVSRSSSQASSVNNSVAAQVGLASTKLKHRRNARDTVLHSTIWRDLYFDSSQKTLLPLDVTVAPPFDSEFDQSLIFYDTDGDLESKCELLPQFEISMPHCAFASDLNKPEQSLAQEDLETRILDVIKRELPRLQACYKRKTAAVLVEARLKVQQYLAAHKRHRMQWLTSRIQGKRLRKDSLQERFLLNQMKRQSLTQKVSLGYTNVLGESIGVAGKLVVRDVNQLPCIRPLSKSTAYVGLKANIRVEDDPVLRYKPYFGEDDDGTNIDEAWYDAIEPKTSTLSSGLDSEVNKFLLRLVVREFGATEKVYVALKKVSDLTQAYSDYAEMQKIDASIRLAARRIDEAKDLISKKSLEFPLMRLAALEPALNGTSDRQKTLHERFTPPPAHFDSNFANNHAYRGYGLGLRSTNDYSELLVTYRDMLCRMCYDYHCLEHGIEHPLPSHRVDPFNPSLRFSAVALAASQNQDNTEELIQSSSNCDSAISSPVSMEVPGSGKYSAVDITEHEVVQTGDAVVADVVIEEDLETVTCDEKLIAADVLETRRSNRSATKSNSLATQCYIKQIAQPLKRNPSRPPRLQTFPIVADKSEYLDDSYFDYVSAIVKKSLNANESCSIDCWKADNFANAAVGCDEQKNHVSAVSETEIVLLQKLRRVIGENPCIISSMVKSTTCKEVKAFLEFDRHTNSNLISLDDEIPLLPDGRLIHNGRKRGRTQSSRNDNNRILLNRTKNNRLKSKGVNHEYEPCNHKGVCDPTYCSCMTRDHTCDKACSCSRDCPNRFPGCRCSLGNCRTKACPCFIAARECNPDLCTTCGASEVAALVFDEDRRYMSAVDLGICCNVNILRGLHKKIGMAYSTTHGWGAFALEPIKRGEFIYEYLGALLSQDEAERRGSIYDKMTISFLFDVNDDSVVDAIRKGNKSKFANHSTVNKKCKGKIMTVQGEHRISIWAQQDIAKGEELFFDYGYHGETAPDWSQLRINESAPFKTKKKTFKKDRKI</sequence>
<keyword evidence="11" id="KW-1185">Reference proteome</keyword>
<protein>
    <submittedName>
        <fullName evidence="10">Transcriptional repressor EZH1</fullName>
    </submittedName>
</protein>
<evidence type="ECO:0000256" key="3">
    <source>
        <dbReference type="ARBA" id="ARBA00022691"/>
    </source>
</evidence>
<dbReference type="GO" id="GO:0032259">
    <property type="term" value="P:methylation"/>
    <property type="evidence" value="ECO:0007669"/>
    <property type="project" value="UniProtKB-KW"/>
</dbReference>
<dbReference type="PROSITE" id="PS50280">
    <property type="entry name" value="SET"/>
    <property type="match status" value="1"/>
</dbReference>
<keyword evidence="4" id="KW-0805">Transcription regulation</keyword>
<accession>A0A0P1AJ68</accession>
<keyword evidence="1" id="KW-0489">Methyltransferase</keyword>
<dbReference type="SMART" id="SM00317">
    <property type="entry name" value="SET"/>
    <property type="match status" value="1"/>
</dbReference>
<feature type="region of interest" description="Disordered" evidence="7">
    <location>
        <begin position="242"/>
        <end position="266"/>
    </location>
</feature>
<comment type="catalytic activity">
    <reaction evidence="6">
        <text>L-lysyl(27)-[histone H3] + 3 S-adenosyl-L-methionine = N(6),N(6),N(6)-trimethyl-L-lysyl(27)-[histone H3] + 3 S-adenosyl-L-homocysteine + 3 H(+)</text>
        <dbReference type="Rhea" id="RHEA:60292"/>
        <dbReference type="Rhea" id="RHEA-COMP:15535"/>
        <dbReference type="Rhea" id="RHEA-COMP:15548"/>
        <dbReference type="ChEBI" id="CHEBI:15378"/>
        <dbReference type="ChEBI" id="CHEBI:29969"/>
        <dbReference type="ChEBI" id="CHEBI:57856"/>
        <dbReference type="ChEBI" id="CHEBI:59789"/>
        <dbReference type="ChEBI" id="CHEBI:61961"/>
        <dbReference type="EC" id="2.1.1.356"/>
    </reaction>
</comment>
<dbReference type="InterPro" id="IPR026489">
    <property type="entry name" value="CXC_dom"/>
</dbReference>
<dbReference type="Pfam" id="PF00856">
    <property type="entry name" value="SET"/>
    <property type="match status" value="1"/>
</dbReference>
<dbReference type="Gene3D" id="2.170.270.10">
    <property type="entry name" value="SET domain"/>
    <property type="match status" value="1"/>
</dbReference>
<reference evidence="11" key="1">
    <citation type="submission" date="2014-09" db="EMBL/GenBank/DDBJ databases">
        <authorList>
            <person name="Sharma Rahul"/>
            <person name="Thines Marco"/>
        </authorList>
    </citation>
    <scope>NUCLEOTIDE SEQUENCE [LARGE SCALE GENOMIC DNA]</scope>
</reference>
<dbReference type="InterPro" id="IPR041355">
    <property type="entry name" value="Pre-SET_CXC"/>
</dbReference>
<dbReference type="EMBL" id="CCYD01000553">
    <property type="protein sequence ID" value="CEG41223.1"/>
    <property type="molecule type" value="Genomic_DNA"/>
</dbReference>
<dbReference type="STRING" id="4781.A0A0P1AJ68"/>
<feature type="domain" description="CXC" evidence="9">
    <location>
        <begin position="1103"/>
        <end position="1211"/>
    </location>
</feature>
<dbReference type="GO" id="GO:0031507">
    <property type="term" value="P:heterochromatin formation"/>
    <property type="evidence" value="ECO:0007669"/>
    <property type="project" value="TreeGrafter"/>
</dbReference>
<dbReference type="GO" id="GO:0140951">
    <property type="term" value="F:histone H3K27 trimethyltransferase activity"/>
    <property type="evidence" value="ECO:0007669"/>
    <property type="project" value="UniProtKB-EC"/>
</dbReference>
<dbReference type="PROSITE" id="PS51633">
    <property type="entry name" value="CXC"/>
    <property type="match status" value="1"/>
</dbReference>
<feature type="compositionally biased region" description="Basic residues" evidence="7">
    <location>
        <begin position="357"/>
        <end position="373"/>
    </location>
</feature>
<feature type="region of interest" description="Disordered" evidence="7">
    <location>
        <begin position="344"/>
        <end position="373"/>
    </location>
</feature>
<organism evidence="10 11">
    <name type="scientific">Plasmopara halstedii</name>
    <name type="common">Downy mildew of sunflower</name>
    <dbReference type="NCBI Taxonomy" id="4781"/>
    <lineage>
        <taxon>Eukaryota</taxon>
        <taxon>Sar</taxon>
        <taxon>Stramenopiles</taxon>
        <taxon>Oomycota</taxon>
        <taxon>Peronosporomycetes</taxon>
        <taxon>Peronosporales</taxon>
        <taxon>Peronosporaceae</taxon>
        <taxon>Plasmopara</taxon>
    </lineage>
</organism>
<dbReference type="GeneID" id="36406640"/>
<dbReference type="PANTHER" id="PTHR45747">
    <property type="entry name" value="HISTONE-LYSINE N-METHYLTRANSFERASE E(Z)"/>
    <property type="match status" value="1"/>
</dbReference>
<dbReference type="SMART" id="SM01114">
    <property type="entry name" value="CXC"/>
    <property type="match status" value="1"/>
</dbReference>